<reference evidence="1 2" key="1">
    <citation type="submission" date="2016-03" db="EMBL/GenBank/DDBJ databases">
        <title>EvidentialGene: Evidence-directed Construction of Genes on Genomes.</title>
        <authorList>
            <person name="Gilbert D.G."/>
            <person name="Choi J.-H."/>
            <person name="Mockaitis K."/>
            <person name="Colbourne J."/>
            <person name="Pfrender M."/>
        </authorList>
    </citation>
    <scope>NUCLEOTIDE SEQUENCE [LARGE SCALE GENOMIC DNA]</scope>
    <source>
        <strain evidence="1 2">Xinb3</strain>
        <tissue evidence="1">Complete organism</tissue>
    </source>
</reference>
<gene>
    <name evidence="1" type="ORF">APZ42_031999</name>
</gene>
<name>A0A164MG87_9CRUS</name>
<sequence length="54" mass="6240">METAAIKRHFRSISLNRFNGRLHCLVFHSYDVGLFSGLASVCLVNEIICMRWRA</sequence>
<protein>
    <submittedName>
        <fullName evidence="1">Uncharacterized protein</fullName>
    </submittedName>
</protein>
<dbReference type="Proteomes" id="UP000076858">
    <property type="component" value="Unassembled WGS sequence"/>
</dbReference>
<organism evidence="1 2">
    <name type="scientific">Daphnia magna</name>
    <dbReference type="NCBI Taxonomy" id="35525"/>
    <lineage>
        <taxon>Eukaryota</taxon>
        <taxon>Metazoa</taxon>
        <taxon>Ecdysozoa</taxon>
        <taxon>Arthropoda</taxon>
        <taxon>Crustacea</taxon>
        <taxon>Branchiopoda</taxon>
        <taxon>Diplostraca</taxon>
        <taxon>Cladocera</taxon>
        <taxon>Anomopoda</taxon>
        <taxon>Daphniidae</taxon>
        <taxon>Daphnia</taxon>
    </lineage>
</organism>
<comment type="caution">
    <text evidence="1">The sequence shown here is derived from an EMBL/GenBank/DDBJ whole genome shotgun (WGS) entry which is preliminary data.</text>
</comment>
<proteinExistence type="predicted"/>
<keyword evidence="2" id="KW-1185">Reference proteome</keyword>
<accession>A0A164MG87</accession>
<dbReference type="AlphaFoldDB" id="A0A164MG87"/>
<evidence type="ECO:0000313" key="1">
    <source>
        <dbReference type="EMBL" id="KZS05034.1"/>
    </source>
</evidence>
<dbReference type="EMBL" id="LRGB01003024">
    <property type="protein sequence ID" value="KZS05034.1"/>
    <property type="molecule type" value="Genomic_DNA"/>
</dbReference>
<evidence type="ECO:0000313" key="2">
    <source>
        <dbReference type="Proteomes" id="UP000076858"/>
    </source>
</evidence>